<dbReference type="PANTHER" id="PTHR10288">
    <property type="entry name" value="KH DOMAIN CONTAINING RNA BINDING PROTEIN"/>
    <property type="match status" value="1"/>
</dbReference>
<proteinExistence type="predicted"/>
<sequence length="513" mass="54164">MVISFCNADIFLRTCLTGISLSFQAAYLFGLAPPPLPLLVASPSPTLRPLHIRIPRPSSPNVKKHQYRTSALFETRRGVFIEQHERRASSEAKSPTANHHQTGMLNPTVGGPTSPLDDAHYHHQHQYQHQGEDDNNSPVGMNDRDDLGIDHSEEKVGGNSGGHMTSTGGGNSGNRRRSGGRHSGSGRRLSASLANLSLSSGLETTTCLLLPASRIGGVIGRGGDVIKGIRELTGTRIHISPAAEDDRDPAFRLVTVSGSVQEVCSAVELISRQAGLFESQQGGEDGEDYPPPGLRLVIDSSHAGQVIGKKGATINEIRTQSQARIQVLSDEESAEEGALSMERVILLIGEAEACRLAHKMICSLLANAYASASSNSPSGHQQQPSVQQASVAVPTASTSFFSGGDAGYRHTDAYSASLGGLGAEGGGEGGGEEAFDDSCEVIMRVPNEKIGRVIGQGGSVVNQIRAESGCRVDIENTRTGEQALRVIRITGSVAQTQAAQSMIQEKVTGEPGM</sequence>
<feature type="domain" description="K Homology" evidence="4">
    <location>
        <begin position="290"/>
        <end position="366"/>
    </location>
</feature>
<dbReference type="InterPro" id="IPR004087">
    <property type="entry name" value="KH_dom"/>
</dbReference>
<dbReference type="InterPro" id="IPR036612">
    <property type="entry name" value="KH_dom_type_1_sf"/>
</dbReference>
<comment type="caution">
    <text evidence="5">The sequence shown here is derived from an EMBL/GenBank/DDBJ whole genome shotgun (WGS) entry which is preliminary data.</text>
</comment>
<protein>
    <submittedName>
        <fullName evidence="5">Poly-binding protein 3</fullName>
    </submittedName>
</protein>
<evidence type="ECO:0000259" key="4">
    <source>
        <dbReference type="SMART" id="SM00322"/>
    </source>
</evidence>
<dbReference type="SMART" id="SM00322">
    <property type="entry name" value="KH"/>
    <property type="match status" value="3"/>
</dbReference>
<evidence type="ECO:0000313" key="5">
    <source>
        <dbReference type="EMBL" id="EWM23629.1"/>
    </source>
</evidence>
<dbReference type="SUPFAM" id="SSF54791">
    <property type="entry name" value="Eukaryotic type KH-domain (KH-domain type I)"/>
    <property type="match status" value="3"/>
</dbReference>
<feature type="compositionally biased region" description="Basic and acidic residues" evidence="3">
    <location>
        <begin position="142"/>
        <end position="156"/>
    </location>
</feature>
<dbReference type="EMBL" id="AZIL01001546">
    <property type="protein sequence ID" value="EWM23629.1"/>
    <property type="molecule type" value="Genomic_DNA"/>
</dbReference>
<dbReference type="OrthoDB" id="441329at2759"/>
<feature type="compositionally biased region" description="Polar residues" evidence="3">
    <location>
        <begin position="91"/>
        <end position="105"/>
    </location>
</feature>
<dbReference type="GO" id="GO:0003723">
    <property type="term" value="F:RNA binding"/>
    <property type="evidence" value="ECO:0007669"/>
    <property type="project" value="UniProtKB-UniRule"/>
</dbReference>
<feature type="region of interest" description="Disordered" evidence="3">
    <location>
        <begin position="85"/>
        <end position="187"/>
    </location>
</feature>
<evidence type="ECO:0000313" key="6">
    <source>
        <dbReference type="Proteomes" id="UP000019335"/>
    </source>
</evidence>
<evidence type="ECO:0000256" key="2">
    <source>
        <dbReference type="PROSITE-ProRule" id="PRU00117"/>
    </source>
</evidence>
<keyword evidence="2" id="KW-0694">RNA-binding</keyword>
<evidence type="ECO:0000256" key="1">
    <source>
        <dbReference type="ARBA" id="ARBA00022737"/>
    </source>
</evidence>
<keyword evidence="6" id="KW-1185">Reference proteome</keyword>
<dbReference type="InterPro" id="IPR004088">
    <property type="entry name" value="KH_dom_type_1"/>
</dbReference>
<evidence type="ECO:0000256" key="3">
    <source>
        <dbReference type="SAM" id="MobiDB-lite"/>
    </source>
</evidence>
<keyword evidence="1" id="KW-0677">Repeat</keyword>
<name>W7TTG5_9STRA</name>
<organism evidence="5 6">
    <name type="scientific">Nannochloropsis gaditana</name>
    <dbReference type="NCBI Taxonomy" id="72520"/>
    <lineage>
        <taxon>Eukaryota</taxon>
        <taxon>Sar</taxon>
        <taxon>Stramenopiles</taxon>
        <taxon>Ochrophyta</taxon>
        <taxon>Eustigmatophyceae</taxon>
        <taxon>Eustigmatales</taxon>
        <taxon>Monodopsidaceae</taxon>
        <taxon>Nannochloropsis</taxon>
    </lineage>
</organism>
<dbReference type="AlphaFoldDB" id="W7TTG5"/>
<dbReference type="PROSITE" id="PS50084">
    <property type="entry name" value="KH_TYPE_1"/>
    <property type="match status" value="3"/>
</dbReference>
<reference evidence="5 6" key="1">
    <citation type="journal article" date="2014" name="Mol. Plant">
        <title>Chromosome Scale Genome Assembly and Transcriptome Profiling of Nannochloropsis gaditana in Nitrogen Depletion.</title>
        <authorList>
            <person name="Corteggiani Carpinelli E."/>
            <person name="Telatin A."/>
            <person name="Vitulo N."/>
            <person name="Forcato C."/>
            <person name="D'Angelo M."/>
            <person name="Schiavon R."/>
            <person name="Vezzi A."/>
            <person name="Giacometti G.M."/>
            <person name="Morosinotto T."/>
            <person name="Valle G."/>
        </authorList>
    </citation>
    <scope>NUCLEOTIDE SEQUENCE [LARGE SCALE GENOMIC DNA]</scope>
    <source>
        <strain evidence="5 6">B-31</strain>
    </source>
</reference>
<gene>
    <name evidence="5" type="ORF">Naga_100137g3</name>
</gene>
<feature type="domain" description="K Homology" evidence="4">
    <location>
        <begin position="437"/>
        <end position="508"/>
    </location>
</feature>
<accession>W7TTG5</accession>
<dbReference type="Gene3D" id="3.30.1370.10">
    <property type="entry name" value="K Homology domain, type 1"/>
    <property type="match status" value="3"/>
</dbReference>
<dbReference type="CDD" id="cd00105">
    <property type="entry name" value="KH-I"/>
    <property type="match status" value="2"/>
</dbReference>
<dbReference type="Pfam" id="PF00013">
    <property type="entry name" value="KH_1"/>
    <property type="match status" value="3"/>
</dbReference>
<feature type="domain" description="K Homology" evidence="4">
    <location>
        <begin position="202"/>
        <end position="275"/>
    </location>
</feature>
<dbReference type="Proteomes" id="UP000019335">
    <property type="component" value="Chromosome 16"/>
</dbReference>